<dbReference type="CAZy" id="GH89">
    <property type="family name" value="Glycoside Hydrolase Family 89"/>
</dbReference>
<protein>
    <submittedName>
        <fullName evidence="6">Alpha-N-acetylglucosaminidase</fullName>
        <ecNumber evidence="6">3.2.1.50</ecNumber>
    </submittedName>
</protein>
<dbReference type="Proteomes" id="UP000008718">
    <property type="component" value="Chromosome"/>
</dbReference>
<dbReference type="PANTHER" id="PTHR12872:SF1">
    <property type="entry name" value="ALPHA-N-ACETYLGLUCOSAMINIDASE"/>
    <property type="match status" value="1"/>
</dbReference>
<dbReference type="EMBL" id="CP002345">
    <property type="protein sequence ID" value="ADQ79634.1"/>
    <property type="molecule type" value="Genomic_DNA"/>
</dbReference>
<dbReference type="InterPro" id="IPR024240">
    <property type="entry name" value="NAGLU_N"/>
</dbReference>
<keyword evidence="1 6" id="KW-0378">Hydrolase</keyword>
<evidence type="ECO:0000259" key="3">
    <source>
        <dbReference type="Pfam" id="PF05089"/>
    </source>
</evidence>
<dbReference type="EC" id="3.2.1.50" evidence="6"/>
<dbReference type="HOGENOM" id="CLU_011988_2_1_10"/>
<accession>E4T4J0</accession>
<reference key="1">
    <citation type="submission" date="2010-11" db="EMBL/GenBank/DDBJ databases">
        <title>The complete genome of Paludibacter propionicigenes DSM 17365.</title>
        <authorList>
            <consortium name="US DOE Joint Genome Institute (JGI-PGF)"/>
            <person name="Lucas S."/>
            <person name="Copeland A."/>
            <person name="Lapidus A."/>
            <person name="Bruce D."/>
            <person name="Goodwin L."/>
            <person name="Pitluck S."/>
            <person name="Kyrpides N."/>
            <person name="Mavromatis K."/>
            <person name="Ivanova N."/>
            <person name="Munk A.C."/>
            <person name="Brettin T."/>
            <person name="Detter J.C."/>
            <person name="Han C."/>
            <person name="Tapia R."/>
            <person name="Land M."/>
            <person name="Hauser L."/>
            <person name="Markowitz V."/>
            <person name="Cheng J.-F."/>
            <person name="Hugenholtz P."/>
            <person name="Woyke T."/>
            <person name="Wu D."/>
            <person name="Gronow S."/>
            <person name="Wellnitz S."/>
            <person name="Brambilla E."/>
            <person name="Klenk H.-P."/>
            <person name="Eisen J.A."/>
        </authorList>
    </citation>
    <scope>NUCLEOTIDE SEQUENCE</scope>
    <source>
        <strain>WB4</strain>
    </source>
</reference>
<proteinExistence type="predicted"/>
<sequence length="738" mass="84565">MKIKFCVLILLFPFATAFGLESKTVQESKALIRRVLAGHADDFVVKEISSEKGLDVFEVEAQNGKIVLRGNNGVSIATAFNWYLKETAHLSYDWQAIKPLTISGNLPLPAAKIRKTCAAQQRFFNNTCTFGYTFAFWNWGQWQRFIDWMAMNGVNRPLMLAGQEAVWQEVWKSFGMTDTAVRSYFSGPAHLPWHRMANMDKWGGPLPISYIEGQKKLQQHILQRSRALGMKPILSAFAGHVPEQLKTLRPSAKITRIEPGWGGMAAEYTTYFLDPTDNLFGEIQKRFLTVQQKLYGTDHLYSADPFNEITPPSWEPDYLANVGKTIYETMSQVDKEAIWYQMSWTFYNDPTHWTRPRLSAMIHAVPQGKLFFLDYNCEEEEFFRKSDNFYGAPFIWCYLGNFGANTHLVAPLNKVVNRLGKLTYGSACVGVGSTLEGINVNPEIYETVLEMPWRADETVTADTLIRHYAERRAGARDKAVIEAWQLLRQHVLVDTAVGIWNHCVVFQVSPVTDLTRAFWATNPKIPYRNVDLAIALNRMFQASANSKKTDAYRFDVVNLTRQALGNYGTVLYHKMMEAYSRKNLIDFRKYSGEFLQLGQEIDGLLATRHEFLLGKWLADARSWGTTPAEKAYYERNAREIITTWHKAGGGLTDYSNRQWNGLLRSYYLPRWKEFINRLDTSLSTGKDYDDKAFAAWCSAFEQHWVDSPSSAYSDTETGDAVKMAFELFGKYKQQMLER</sequence>
<dbReference type="PANTHER" id="PTHR12872">
    <property type="entry name" value="ALPHA-N-ACETYLGLUCOSAMINIDASE"/>
    <property type="match status" value="1"/>
</dbReference>
<keyword evidence="7" id="KW-1185">Reference proteome</keyword>
<feature type="domain" description="Alpha-N-acetylglucosaminidase tim-barrel" evidence="3">
    <location>
        <begin position="122"/>
        <end position="454"/>
    </location>
</feature>
<evidence type="ECO:0000313" key="7">
    <source>
        <dbReference type="Proteomes" id="UP000008718"/>
    </source>
</evidence>
<dbReference type="Gene3D" id="3.30.379.10">
    <property type="entry name" value="Chitobiase/beta-hexosaminidase domain 2-like"/>
    <property type="match status" value="1"/>
</dbReference>
<dbReference type="AlphaFoldDB" id="E4T4J0"/>
<dbReference type="InterPro" id="IPR024732">
    <property type="entry name" value="NAGLU_C"/>
</dbReference>
<evidence type="ECO:0000259" key="4">
    <source>
        <dbReference type="Pfam" id="PF12971"/>
    </source>
</evidence>
<dbReference type="OrthoDB" id="179563at2"/>
<reference evidence="6 7" key="2">
    <citation type="journal article" date="2011" name="Stand. Genomic Sci.">
        <title>Complete genome sequence of Paludibacter propionicigenes type strain (WB4).</title>
        <authorList>
            <person name="Gronow S."/>
            <person name="Munk C."/>
            <person name="Lapidus A."/>
            <person name="Nolan M."/>
            <person name="Lucas S."/>
            <person name="Hammon N."/>
            <person name="Deshpande S."/>
            <person name="Cheng J.F."/>
            <person name="Tapia R."/>
            <person name="Han C."/>
            <person name="Goodwin L."/>
            <person name="Pitluck S."/>
            <person name="Liolios K."/>
            <person name="Ivanova N."/>
            <person name="Mavromatis K."/>
            <person name="Mikhailova N."/>
            <person name="Pati A."/>
            <person name="Chen A."/>
            <person name="Palaniappan K."/>
            <person name="Land M."/>
            <person name="Hauser L."/>
            <person name="Chang Y.J."/>
            <person name="Jeffries C.D."/>
            <person name="Brambilla E."/>
            <person name="Rohde M."/>
            <person name="Goker M."/>
            <person name="Detter J.C."/>
            <person name="Woyke T."/>
            <person name="Bristow J."/>
            <person name="Eisen J.A."/>
            <person name="Markowitz V."/>
            <person name="Hugenholtz P."/>
            <person name="Kyrpides N.C."/>
            <person name="Klenk H.P."/>
        </authorList>
    </citation>
    <scope>NUCLEOTIDE SEQUENCE [LARGE SCALE GENOMIC DNA]</scope>
    <source>
        <strain evidence="7">DSM 17365 / JCM 13257 / WB4</strain>
    </source>
</reference>
<evidence type="ECO:0000259" key="5">
    <source>
        <dbReference type="Pfam" id="PF12972"/>
    </source>
</evidence>
<dbReference type="GO" id="GO:0004561">
    <property type="term" value="F:alpha-N-acetylglucosaminidase activity"/>
    <property type="evidence" value="ECO:0007669"/>
    <property type="project" value="UniProtKB-EC"/>
</dbReference>
<evidence type="ECO:0000256" key="2">
    <source>
        <dbReference type="SAM" id="SignalP"/>
    </source>
</evidence>
<dbReference type="Pfam" id="PF05089">
    <property type="entry name" value="NAGLU"/>
    <property type="match status" value="1"/>
</dbReference>
<dbReference type="Gene3D" id="3.20.20.80">
    <property type="entry name" value="Glycosidases"/>
    <property type="match status" value="1"/>
</dbReference>
<dbReference type="InterPro" id="IPR024733">
    <property type="entry name" value="NAGLU_tim-barrel"/>
</dbReference>
<dbReference type="Pfam" id="PF12971">
    <property type="entry name" value="NAGLU_N"/>
    <property type="match status" value="1"/>
</dbReference>
<feature type="domain" description="Alpha-N-acetylglucosaminidase C-terminal" evidence="5">
    <location>
        <begin position="465"/>
        <end position="729"/>
    </location>
</feature>
<dbReference type="InterPro" id="IPR007781">
    <property type="entry name" value="NAGLU"/>
</dbReference>
<dbReference type="eggNOG" id="COG3669">
    <property type="taxonomic scope" value="Bacteria"/>
</dbReference>
<organism evidence="6 7">
    <name type="scientific">Paludibacter propionicigenes (strain DSM 17365 / JCM 13257 / WB4)</name>
    <dbReference type="NCBI Taxonomy" id="694427"/>
    <lineage>
        <taxon>Bacteria</taxon>
        <taxon>Pseudomonadati</taxon>
        <taxon>Bacteroidota</taxon>
        <taxon>Bacteroidia</taxon>
        <taxon>Bacteroidales</taxon>
        <taxon>Paludibacteraceae</taxon>
        <taxon>Paludibacter</taxon>
    </lineage>
</organism>
<dbReference type="KEGG" id="ppn:Palpr_1488"/>
<dbReference type="Pfam" id="PF12972">
    <property type="entry name" value="NAGLU_C"/>
    <property type="match status" value="1"/>
</dbReference>
<keyword evidence="6" id="KW-0326">Glycosidase</keyword>
<dbReference type="GO" id="GO:0005975">
    <property type="term" value="P:carbohydrate metabolic process"/>
    <property type="evidence" value="ECO:0007669"/>
    <property type="project" value="UniProtKB-ARBA"/>
</dbReference>
<name>E4T4J0_PALPW</name>
<dbReference type="RefSeq" id="WP_013445003.1">
    <property type="nucleotide sequence ID" value="NC_014734.1"/>
</dbReference>
<keyword evidence="2" id="KW-0732">Signal</keyword>
<evidence type="ECO:0000313" key="6">
    <source>
        <dbReference type="EMBL" id="ADQ79634.1"/>
    </source>
</evidence>
<feature type="domain" description="Alpha-N-acetylglucosaminidase N-terminal" evidence="4">
    <location>
        <begin position="28"/>
        <end position="107"/>
    </location>
</feature>
<dbReference type="InterPro" id="IPR029018">
    <property type="entry name" value="Hex-like_dom2"/>
</dbReference>
<dbReference type="STRING" id="694427.Palpr_1488"/>
<evidence type="ECO:0000256" key="1">
    <source>
        <dbReference type="ARBA" id="ARBA00022801"/>
    </source>
</evidence>
<feature type="chain" id="PRO_5003189030" evidence="2">
    <location>
        <begin position="18"/>
        <end position="738"/>
    </location>
</feature>
<gene>
    <name evidence="6" type="ordered locus">Palpr_1488</name>
</gene>
<feature type="signal peptide" evidence="2">
    <location>
        <begin position="1"/>
        <end position="17"/>
    </location>
</feature>
<dbReference type="Gene3D" id="1.20.120.670">
    <property type="entry name" value="N-acetyl-b-d-glucoasminidase"/>
    <property type="match status" value="1"/>
</dbReference>